<dbReference type="EMBL" id="RCHU02000010">
    <property type="protein sequence ID" value="KAL3578659.1"/>
    <property type="molecule type" value="Genomic_DNA"/>
</dbReference>
<accession>A0ACC4BJN2</accession>
<organism evidence="1 2">
    <name type="scientific">Populus alba</name>
    <name type="common">White poplar</name>
    <dbReference type="NCBI Taxonomy" id="43335"/>
    <lineage>
        <taxon>Eukaryota</taxon>
        <taxon>Viridiplantae</taxon>
        <taxon>Streptophyta</taxon>
        <taxon>Embryophyta</taxon>
        <taxon>Tracheophyta</taxon>
        <taxon>Spermatophyta</taxon>
        <taxon>Magnoliopsida</taxon>
        <taxon>eudicotyledons</taxon>
        <taxon>Gunneridae</taxon>
        <taxon>Pentapetalae</taxon>
        <taxon>rosids</taxon>
        <taxon>fabids</taxon>
        <taxon>Malpighiales</taxon>
        <taxon>Salicaceae</taxon>
        <taxon>Saliceae</taxon>
        <taxon>Populus</taxon>
    </lineage>
</organism>
<dbReference type="Proteomes" id="UP000309997">
    <property type="component" value="Unassembled WGS sequence"/>
</dbReference>
<comment type="caution">
    <text evidence="1">The sequence shown here is derived from an EMBL/GenBank/DDBJ whole genome shotgun (WGS) entry which is preliminary data.</text>
</comment>
<evidence type="ECO:0000313" key="1">
    <source>
        <dbReference type="EMBL" id="KAL3578659.1"/>
    </source>
</evidence>
<evidence type="ECO:0000313" key="2">
    <source>
        <dbReference type="Proteomes" id="UP000309997"/>
    </source>
</evidence>
<reference evidence="1 2" key="1">
    <citation type="journal article" date="2024" name="Plant Biotechnol. J.">
        <title>Genome and CRISPR/Cas9 system of a widespread forest tree (Populus alba) in the world.</title>
        <authorList>
            <person name="Liu Y.J."/>
            <person name="Jiang P.F."/>
            <person name="Han X.M."/>
            <person name="Li X.Y."/>
            <person name="Wang H.M."/>
            <person name="Wang Y.J."/>
            <person name="Wang X.X."/>
            <person name="Zeng Q.Y."/>
        </authorList>
    </citation>
    <scope>NUCLEOTIDE SEQUENCE [LARGE SCALE GENOMIC DNA]</scope>
    <source>
        <strain evidence="2">cv. PAL-ZL1</strain>
    </source>
</reference>
<protein>
    <submittedName>
        <fullName evidence="1">Uncharacterized protein</fullName>
    </submittedName>
</protein>
<sequence length="993" mass="112211">MDIENQDPFLAFIDHARSVLSPVEGDEDEDIYDPSTNGSESTGPGWSWIASRILKTCIAYSSGVTSAILLSDLSQAWSEQRRSGVSKKRPEIISHLKKKHRRNKLANTVTIDSVYEKNFLSLNSVLEAVIVDAFVLPGTNIYMLTLGDFWSSNTIELYLHRRYYDLVDPHSGILKRGREIFLTGCYLRTAREGAGSTRLLPTEYLVILLDDDQDDDAMLIAAQFCSDSFSSISFNEASTGVPYSLYARIESIQSKEIQGISGSVKRKEITLVDNDGVRLEFLLWGEQVLLANLFSVGSMLALDRPYIASSAESAIETSHELCLEYGSATQLFLVPFLQHEEQVYIPSTQNRYQGSRLMSTVDPAQGLKVSQVALPCDSQGSVDFSSYPFQSFVTDLRDKMTSVSLYGVVTDIFRERNTPEVIFSLKIEDATGAIWAKLHFARSWSFGRLGIGHTVYLSGLSCHLRKRSGLEATWYDNAAGAFFVNLSCLPALLNSSCLHKLSCLSDLSSEASCTYICRVRLDQVDQCHVNTRFSHSLCGHVVNKMPSGDVECSFCHCNCDAEVVRTFHLKITLADETGKMFAWCIGQTATELLQISPDEFYDLPEDEQFMYPSSLENESFIVALVKCQGQGYGLSQSTTQEADAIPWEITRALRVKENIRNANEKAYIPDKVSIGPYHHGKQGLETMEELKWRYMYALLSRKPDLEASLDDCLTALREMEHRARACYEEEINVTDDEFLQMILFEVVPTPKQCTHSLATLAFRFFKYMIPGDPQIHQQKFNQEGNHILDLICHCLLPTYPGVRGTKSDQKPFRCATELQAAGIRIKRARTKNLLDIKFVSGVLEIPNVLIHQYTESLFKNLIALEHCSGDSVQHITSYVFLMKSLIGSDEDVKLLKKKDILTNYDVDEKEVAKLFEKPCEEVNLNESYYDGLFEQVNGHKSTRTTWHLRYEKIKRRYRRNPMLRLVVLVSIWAFSLALVGTLVSVLTVVLHRF</sequence>
<keyword evidence="2" id="KW-1185">Reference proteome</keyword>
<name>A0ACC4BJN2_POPAL</name>
<proteinExistence type="predicted"/>
<gene>
    <name evidence="1" type="ORF">D5086_020163</name>
</gene>